<dbReference type="Proteomes" id="UP000028990">
    <property type="component" value="Unassembled WGS sequence"/>
</dbReference>
<keyword evidence="4" id="KW-0862">Zinc</keyword>
<evidence type="ECO:0000256" key="2">
    <source>
        <dbReference type="ARBA" id="ARBA00022771"/>
    </source>
</evidence>
<dbReference type="InterPro" id="IPR013083">
    <property type="entry name" value="Znf_RING/FYVE/PHD"/>
</dbReference>
<dbReference type="AlphaFoldDB" id="A0A091CTH6"/>
<name>A0A091CTH6_FUKDA</name>
<dbReference type="GO" id="GO:0051603">
    <property type="term" value="P:proteolysis involved in protein catabolic process"/>
    <property type="evidence" value="ECO:0007669"/>
    <property type="project" value="UniProtKB-ARBA"/>
</dbReference>
<evidence type="ECO:0000256" key="3">
    <source>
        <dbReference type="ARBA" id="ARBA00022786"/>
    </source>
</evidence>
<dbReference type="Gene3D" id="3.30.40.10">
    <property type="entry name" value="Zinc/RING finger domain, C3HC4 (zinc finger)"/>
    <property type="match status" value="1"/>
</dbReference>
<evidence type="ECO:0000313" key="5">
    <source>
        <dbReference type="EMBL" id="KFO21692.1"/>
    </source>
</evidence>
<keyword evidence="1" id="KW-0479">Metal-binding</keyword>
<dbReference type="PANTHER" id="PTHR11210">
    <property type="entry name" value="RING BOX"/>
    <property type="match status" value="1"/>
</dbReference>
<gene>
    <name evidence="5" type="ORF">H920_16804</name>
</gene>
<dbReference type="GO" id="GO:0031461">
    <property type="term" value="C:cullin-RING ubiquitin ligase complex"/>
    <property type="evidence" value="ECO:0007669"/>
    <property type="project" value="UniProtKB-ARBA"/>
</dbReference>
<evidence type="ECO:0000313" key="6">
    <source>
        <dbReference type="Proteomes" id="UP000028990"/>
    </source>
</evidence>
<evidence type="ECO:0000256" key="4">
    <source>
        <dbReference type="ARBA" id="ARBA00022833"/>
    </source>
</evidence>
<sequence length="141" mass="15269">MFCPDVPSAKAPQHSSVVSRPPVLSTAFSAEGVIKNTVNAGVSEKGSTDRGAGKKRLEVKRWNVGALQAWGLVLDNCASCRNRIMELCVDSQADQAPAGLKSTEAWGVGAEPFPRCVSHWLKTQQACAPDHREWAHHERGH</sequence>
<keyword evidence="6" id="KW-1185">Reference proteome</keyword>
<keyword evidence="2" id="KW-0863">Zinc-finger</keyword>
<dbReference type="GO" id="GO:0004842">
    <property type="term" value="F:ubiquitin-protein transferase activity"/>
    <property type="evidence" value="ECO:0007669"/>
    <property type="project" value="UniProtKB-ARBA"/>
</dbReference>
<protein>
    <submittedName>
        <fullName evidence="5">E3 ubiquitin-protein ligase RBX1</fullName>
    </submittedName>
</protein>
<keyword evidence="3" id="KW-0833">Ubl conjugation pathway</keyword>
<dbReference type="InterPro" id="IPR051031">
    <property type="entry name" value="RING-box_E3_Ubiquitin_Ligase"/>
</dbReference>
<organism evidence="5 6">
    <name type="scientific">Fukomys damarensis</name>
    <name type="common">Damaraland mole rat</name>
    <name type="synonym">Cryptomys damarensis</name>
    <dbReference type="NCBI Taxonomy" id="885580"/>
    <lineage>
        <taxon>Eukaryota</taxon>
        <taxon>Metazoa</taxon>
        <taxon>Chordata</taxon>
        <taxon>Craniata</taxon>
        <taxon>Vertebrata</taxon>
        <taxon>Euteleostomi</taxon>
        <taxon>Mammalia</taxon>
        <taxon>Eutheria</taxon>
        <taxon>Euarchontoglires</taxon>
        <taxon>Glires</taxon>
        <taxon>Rodentia</taxon>
        <taxon>Hystricomorpha</taxon>
        <taxon>Bathyergidae</taxon>
        <taxon>Fukomys</taxon>
    </lineage>
</organism>
<reference evidence="5 6" key="1">
    <citation type="submission" date="2013-11" db="EMBL/GenBank/DDBJ databases">
        <title>The Damaraland mole rat (Fukomys damarensis) genome and evolution of African mole rats.</title>
        <authorList>
            <person name="Gladyshev V.N."/>
            <person name="Fang X."/>
        </authorList>
    </citation>
    <scope>NUCLEOTIDE SEQUENCE [LARGE SCALE GENOMIC DNA]</scope>
    <source>
        <tissue evidence="5">Liver</tissue>
    </source>
</reference>
<accession>A0A091CTH6</accession>
<dbReference type="EMBL" id="KN124308">
    <property type="protein sequence ID" value="KFO21692.1"/>
    <property type="molecule type" value="Genomic_DNA"/>
</dbReference>
<evidence type="ECO:0000256" key="1">
    <source>
        <dbReference type="ARBA" id="ARBA00022723"/>
    </source>
</evidence>
<dbReference type="SUPFAM" id="SSF57850">
    <property type="entry name" value="RING/U-box"/>
    <property type="match status" value="1"/>
</dbReference>
<dbReference type="GO" id="GO:0008270">
    <property type="term" value="F:zinc ion binding"/>
    <property type="evidence" value="ECO:0007669"/>
    <property type="project" value="UniProtKB-KW"/>
</dbReference>
<proteinExistence type="predicted"/>